<sequence>MSTTTRATAVVGAARAPRVGRAKARTRMPTDKSTTRRATRANASDDAETGTAVDGRKSASIRGVTTTTGEAVSDGPRPMLMVDLAAGTVKFAPTKRQKSQATAKKDQAVKRVSVEMKTKGNVVIGVLEEEDVDDATNLVMDLFFKVRPQDILAKNRLRGEQAKRVRMGLLDGVKTAEDRILISAKVGNVLVGISEVSLPNGNRYGADKLQPRAPRDKAYLSDVCVSPTQRGRGIGRQLVLAAECAMANMGETILYTHTKVDNEAAQILFEKCGYEEPPEVKAKLTSAQIAQRSSKNNPFAKLGLVEVGHILLAKPLTNSDLPP</sequence>
<evidence type="ECO:0000256" key="1">
    <source>
        <dbReference type="SAM" id="MobiDB-lite"/>
    </source>
</evidence>
<dbReference type="AlphaFoldDB" id="A0A7R9XTE5"/>
<dbReference type="CDD" id="cd04301">
    <property type="entry name" value="NAT_SF"/>
    <property type="match status" value="1"/>
</dbReference>
<proteinExistence type="predicted"/>
<dbReference type="PROSITE" id="PS51186">
    <property type="entry name" value="GNAT"/>
    <property type="match status" value="1"/>
</dbReference>
<dbReference type="PANTHER" id="PTHR47489">
    <property type="entry name" value="ACYL-COA N-ACYLTRANSFERASES (NAT) SUPERFAMILY PROTEIN"/>
    <property type="match status" value="1"/>
</dbReference>
<feature type="domain" description="N-acetyltransferase" evidence="2">
    <location>
        <begin position="122"/>
        <end position="298"/>
    </location>
</feature>
<dbReference type="PANTHER" id="PTHR47489:SF2">
    <property type="entry name" value="GCN5-RELATED N-ACETYLTRANSFERASE 5, CHLOROPLASTIC"/>
    <property type="match status" value="1"/>
</dbReference>
<dbReference type="InterPro" id="IPR016181">
    <property type="entry name" value="Acyl_CoA_acyltransferase"/>
</dbReference>
<evidence type="ECO:0000313" key="3">
    <source>
        <dbReference type="EMBL" id="CAD8225906.1"/>
    </source>
</evidence>
<dbReference type="InterPro" id="IPR000182">
    <property type="entry name" value="GNAT_dom"/>
</dbReference>
<dbReference type="SUPFAM" id="SSF55729">
    <property type="entry name" value="Acyl-CoA N-acyltransferases (Nat)"/>
    <property type="match status" value="1"/>
</dbReference>
<reference evidence="3" key="1">
    <citation type="submission" date="2021-01" db="EMBL/GenBank/DDBJ databases">
        <authorList>
            <person name="Corre E."/>
            <person name="Pelletier E."/>
            <person name="Niang G."/>
            <person name="Scheremetjew M."/>
            <person name="Finn R."/>
            <person name="Kale V."/>
            <person name="Holt S."/>
            <person name="Cochrane G."/>
            <person name="Meng A."/>
            <person name="Brown T."/>
            <person name="Cohen L."/>
        </authorList>
    </citation>
    <scope>NUCLEOTIDE SEQUENCE</scope>
    <source>
        <strain evidence="3">Clade-A-BCC118000</strain>
    </source>
</reference>
<dbReference type="Gene3D" id="3.40.630.30">
    <property type="match status" value="1"/>
</dbReference>
<protein>
    <recommendedName>
        <fullName evidence="2">N-acetyltransferase domain-containing protein</fullName>
    </recommendedName>
</protein>
<feature type="region of interest" description="Disordered" evidence="1">
    <location>
        <begin position="1"/>
        <end position="59"/>
    </location>
</feature>
<accession>A0A7R9XTE5</accession>
<dbReference type="EMBL" id="HBDX01007714">
    <property type="protein sequence ID" value="CAD8225906.1"/>
    <property type="molecule type" value="Transcribed_RNA"/>
</dbReference>
<feature type="compositionally biased region" description="Low complexity" evidence="1">
    <location>
        <begin position="1"/>
        <end position="17"/>
    </location>
</feature>
<organism evidence="3">
    <name type="scientific">Ostreococcus sp. 'lucimarinus'</name>
    <dbReference type="NCBI Taxonomy" id="242159"/>
    <lineage>
        <taxon>Eukaryota</taxon>
        <taxon>Viridiplantae</taxon>
        <taxon>Chlorophyta</taxon>
        <taxon>Mamiellophyceae</taxon>
        <taxon>Mamiellales</taxon>
        <taxon>Bathycoccaceae</taxon>
        <taxon>Ostreococcus</taxon>
    </lineage>
</organism>
<evidence type="ECO:0000259" key="2">
    <source>
        <dbReference type="PROSITE" id="PS51186"/>
    </source>
</evidence>
<gene>
    <name evidence="3" type="ORF">OLUC0939_LOCUS6646</name>
</gene>
<dbReference type="Pfam" id="PF00583">
    <property type="entry name" value="Acetyltransf_1"/>
    <property type="match status" value="1"/>
</dbReference>
<dbReference type="GO" id="GO:0016747">
    <property type="term" value="F:acyltransferase activity, transferring groups other than amino-acyl groups"/>
    <property type="evidence" value="ECO:0007669"/>
    <property type="project" value="InterPro"/>
</dbReference>
<name>A0A7R9XTE5_9CHLO</name>